<organism evidence="2 3">
    <name type="scientific">Streptomyces fulvorobeus</name>
    <dbReference type="NCBI Taxonomy" id="284028"/>
    <lineage>
        <taxon>Bacteria</taxon>
        <taxon>Bacillati</taxon>
        <taxon>Actinomycetota</taxon>
        <taxon>Actinomycetes</taxon>
        <taxon>Kitasatosporales</taxon>
        <taxon>Streptomycetaceae</taxon>
        <taxon>Streptomyces</taxon>
    </lineage>
</organism>
<name>A0A7Y9H815_9ACTN</name>
<protein>
    <recommendedName>
        <fullName evidence="4">Lipoprotein</fullName>
    </recommendedName>
</protein>
<reference evidence="2 3" key="1">
    <citation type="submission" date="2020-07" db="EMBL/GenBank/DDBJ databases">
        <title>Sequencing the genomes of 1000 actinobacteria strains.</title>
        <authorList>
            <person name="Klenk H.-P."/>
        </authorList>
    </citation>
    <scope>NUCLEOTIDE SEQUENCE [LARGE SCALE GENOMIC DNA]</scope>
    <source>
        <strain evidence="2 3">DSM 41455</strain>
    </source>
</reference>
<gene>
    <name evidence="2" type="ORF">HEB29_000626</name>
</gene>
<evidence type="ECO:0000256" key="1">
    <source>
        <dbReference type="SAM" id="MobiDB-lite"/>
    </source>
</evidence>
<evidence type="ECO:0000313" key="3">
    <source>
        <dbReference type="Proteomes" id="UP000530403"/>
    </source>
</evidence>
<feature type="compositionally biased region" description="Pro residues" evidence="1">
    <location>
        <begin position="65"/>
        <end position="87"/>
    </location>
</feature>
<accession>A0A7Y9H815</accession>
<evidence type="ECO:0008006" key="4">
    <source>
        <dbReference type="Google" id="ProtNLM"/>
    </source>
</evidence>
<feature type="region of interest" description="Disordered" evidence="1">
    <location>
        <begin position="34"/>
        <end position="128"/>
    </location>
</feature>
<sequence length="159" mass="16525">MRRTSITAKLLVGVAVTAVSGCVSVEPRAALPAWPEAARPVRAVQDPAPQIVQPPVRESLEALPDPAPSVSPAPAPAGTPAAAPPRPRGAEARAPQQRAPAQPPPRRAPHRRPPVPPAVLPKVPGPLLAGRDVCAIGRGYGSWRPGSTEARTCEEVYGR</sequence>
<evidence type="ECO:0000313" key="2">
    <source>
        <dbReference type="EMBL" id="NYE39615.1"/>
    </source>
</evidence>
<comment type="caution">
    <text evidence="2">The sequence shown here is derived from an EMBL/GenBank/DDBJ whole genome shotgun (WGS) entry which is preliminary data.</text>
</comment>
<proteinExistence type="predicted"/>
<dbReference type="EMBL" id="JACCCF010000001">
    <property type="protein sequence ID" value="NYE39615.1"/>
    <property type="molecule type" value="Genomic_DNA"/>
</dbReference>
<dbReference type="AlphaFoldDB" id="A0A7Y9H815"/>
<dbReference type="PROSITE" id="PS51257">
    <property type="entry name" value="PROKAR_LIPOPROTEIN"/>
    <property type="match status" value="1"/>
</dbReference>
<dbReference type="RefSeq" id="WP_179763907.1">
    <property type="nucleotide sequence ID" value="NZ_BAAAUE010000017.1"/>
</dbReference>
<dbReference type="Proteomes" id="UP000530403">
    <property type="component" value="Unassembled WGS sequence"/>
</dbReference>